<evidence type="ECO:0000313" key="2">
    <source>
        <dbReference type="EMBL" id="RXR30416.1"/>
    </source>
</evidence>
<dbReference type="AlphaFoldDB" id="A0A4V1N3Z8"/>
<comment type="caution">
    <text evidence="2">The sequence shown here is derived from an EMBL/GenBank/DDBJ whole genome shotgun (WGS) entry which is preliminary data.</text>
</comment>
<dbReference type="RefSeq" id="WP_129403166.1">
    <property type="nucleotide sequence ID" value="NZ_SBKP01000002.1"/>
</dbReference>
<proteinExistence type="predicted"/>
<evidence type="ECO:0000256" key="1">
    <source>
        <dbReference type="SAM" id="Phobius"/>
    </source>
</evidence>
<dbReference type="Pfam" id="PF05545">
    <property type="entry name" value="FixQ"/>
    <property type="match status" value="1"/>
</dbReference>
<keyword evidence="1" id="KW-0472">Membrane</keyword>
<dbReference type="CDD" id="cd01324">
    <property type="entry name" value="cbb3_Oxidase_CcoQ"/>
    <property type="match status" value="1"/>
</dbReference>
<dbReference type="EMBL" id="SBKP01000002">
    <property type="protein sequence ID" value="RXR30416.1"/>
    <property type="molecule type" value="Genomic_DNA"/>
</dbReference>
<dbReference type="InterPro" id="IPR008621">
    <property type="entry name" value="Cbb3-typ_cyt_oxidase_comp"/>
</dbReference>
<keyword evidence="1" id="KW-1133">Transmembrane helix</keyword>
<dbReference type="Proteomes" id="UP000290958">
    <property type="component" value="Unassembled WGS sequence"/>
</dbReference>
<sequence length="54" mass="6214">MSDYDALRHFADSWGLVFMGITFLILTAWPFLPGSRDRNRAAAHMIFDEEHDDG</sequence>
<name>A0A4V1N3Z8_9SPHN</name>
<keyword evidence="1" id="KW-0812">Transmembrane</keyword>
<keyword evidence="3" id="KW-1185">Reference proteome</keyword>
<gene>
    <name evidence="2" type="ORF">EQG66_03620</name>
</gene>
<feature type="transmembrane region" description="Helical" evidence="1">
    <location>
        <begin position="13"/>
        <end position="32"/>
    </location>
</feature>
<protein>
    <submittedName>
        <fullName evidence="2">Cbb3-type cytochrome c oxidase subunit 3</fullName>
    </submittedName>
</protein>
<accession>A0A4V1N3Z8</accession>
<reference evidence="3" key="1">
    <citation type="submission" date="2019-01" db="EMBL/GenBank/DDBJ databases">
        <title>Cytophagaceae bacterium strain CAR-16.</title>
        <authorList>
            <person name="Chen W.-M."/>
        </authorList>
    </citation>
    <scope>NUCLEOTIDE SEQUENCE [LARGE SCALE GENOMIC DNA]</scope>
    <source>
        <strain evidence="3">CHR27</strain>
    </source>
</reference>
<organism evidence="2 3">
    <name type="scientific">Sphingobium fluviale</name>
    <dbReference type="NCBI Taxonomy" id="2506423"/>
    <lineage>
        <taxon>Bacteria</taxon>
        <taxon>Pseudomonadati</taxon>
        <taxon>Pseudomonadota</taxon>
        <taxon>Alphaproteobacteria</taxon>
        <taxon>Sphingomonadales</taxon>
        <taxon>Sphingomonadaceae</taxon>
        <taxon>Sphingobium</taxon>
    </lineage>
</organism>
<dbReference type="OrthoDB" id="9801588at2"/>
<evidence type="ECO:0000313" key="3">
    <source>
        <dbReference type="Proteomes" id="UP000290958"/>
    </source>
</evidence>